<accession>A0AAX4K0Z9</accession>
<sequence>MVKIEDDAIIFSQPNEDNSFDPPQYHAFQLLEHIITDEDQNDRFAKPYGQPFSRLAFMEDLSGDYMVDYRFRSNAATLYNWGRQMWYKSAALCTDEAHQPSHLPRPDPNHYPRLDWAGPSFLVSIHRYKDNFYLAIYRKNDFIRGSHDSANYLVQPFVKLQLPRHPQKDLPQYCADQSLFKTSDEIESASSVTTDSCSGNSYEGAQVESDDDKESVEEQERKVEEEINSKEQEKDDELIVKYQVISSSIDSNGLLVIQWFGELWDESLDPVFIAIPYTALIGLISQHCSNDEESQNIENATQTVSYLDALPTDQWFRLSYIWRSEDPDRACHHSYTSLSADGLRFTESYTTINGTIRIIIHDFNRHLIRYQVSNSPLGGSLCKGDSAQRDKVEGDNDIDTQATSTGYRKVVFPSNNEHTGCIVTTADFRFNGDDHDWNAWVAPAHQNRPRKIIPIDRGNFDGTNLYSHRQEKFLHRFDFS</sequence>
<reference evidence="2 3" key="1">
    <citation type="submission" date="2024-01" db="EMBL/GenBank/DDBJ databases">
        <title>Comparative genomics of Cryptococcus and Kwoniella reveals pathogenesis evolution and contrasting modes of karyotype evolution via chromosome fusion or intercentromeric recombination.</title>
        <authorList>
            <person name="Coelho M.A."/>
            <person name="David-Palma M."/>
            <person name="Shea T."/>
            <person name="Bowers K."/>
            <person name="McGinley-Smith S."/>
            <person name="Mohammad A.W."/>
            <person name="Gnirke A."/>
            <person name="Yurkov A.M."/>
            <person name="Nowrousian M."/>
            <person name="Sun S."/>
            <person name="Cuomo C.A."/>
            <person name="Heitman J."/>
        </authorList>
    </citation>
    <scope>NUCLEOTIDE SEQUENCE [LARGE SCALE GENOMIC DNA]</scope>
    <source>
        <strain evidence="2 3">CBS 6074</strain>
    </source>
</reference>
<proteinExistence type="predicted"/>
<feature type="compositionally biased region" description="Polar residues" evidence="1">
    <location>
        <begin position="190"/>
        <end position="203"/>
    </location>
</feature>
<name>A0AAX4K0Z9_9TREE</name>
<organism evidence="2 3">
    <name type="scientific">Kwoniella dendrophila CBS 6074</name>
    <dbReference type="NCBI Taxonomy" id="1295534"/>
    <lineage>
        <taxon>Eukaryota</taxon>
        <taxon>Fungi</taxon>
        <taxon>Dikarya</taxon>
        <taxon>Basidiomycota</taxon>
        <taxon>Agaricomycotina</taxon>
        <taxon>Tremellomycetes</taxon>
        <taxon>Tremellales</taxon>
        <taxon>Cryptococcaceae</taxon>
        <taxon>Kwoniella</taxon>
    </lineage>
</organism>
<dbReference type="RefSeq" id="XP_066077181.1">
    <property type="nucleotide sequence ID" value="XM_066221084.1"/>
</dbReference>
<keyword evidence="3" id="KW-1185">Reference proteome</keyword>
<dbReference type="EMBL" id="CP144104">
    <property type="protein sequence ID" value="WWC90418.1"/>
    <property type="molecule type" value="Genomic_DNA"/>
</dbReference>
<dbReference type="GeneID" id="91096023"/>
<evidence type="ECO:0000313" key="3">
    <source>
        <dbReference type="Proteomes" id="UP001355207"/>
    </source>
</evidence>
<dbReference type="Proteomes" id="UP001355207">
    <property type="component" value="Chromosome 7"/>
</dbReference>
<feature type="region of interest" description="Disordered" evidence="1">
    <location>
        <begin position="190"/>
        <end position="230"/>
    </location>
</feature>
<evidence type="ECO:0000256" key="1">
    <source>
        <dbReference type="SAM" id="MobiDB-lite"/>
    </source>
</evidence>
<feature type="compositionally biased region" description="Basic and acidic residues" evidence="1">
    <location>
        <begin position="216"/>
        <end position="230"/>
    </location>
</feature>
<protein>
    <submittedName>
        <fullName evidence="2">Uncharacterized protein</fullName>
    </submittedName>
</protein>
<gene>
    <name evidence="2" type="ORF">L201_005353</name>
</gene>
<dbReference type="AlphaFoldDB" id="A0AAX4K0Z9"/>
<evidence type="ECO:0000313" key="2">
    <source>
        <dbReference type="EMBL" id="WWC90418.1"/>
    </source>
</evidence>